<feature type="transmembrane region" description="Helical" evidence="1">
    <location>
        <begin position="247"/>
        <end position="268"/>
    </location>
</feature>
<reference evidence="2 3" key="1">
    <citation type="submission" date="2017-10" db="EMBL/GenBank/DDBJ databases">
        <title>Resolving the taxonomy of Roseburia spp., Eubacterium rectale and Agathobacter spp. through phylogenomic analysis.</title>
        <authorList>
            <person name="Sheridan P.O."/>
            <person name="Walker A.W."/>
            <person name="Duncan S.H."/>
            <person name="Scott K.P."/>
            <person name="Toole P.W.O."/>
            <person name="Luis P."/>
            <person name="Flint H.J."/>
        </authorList>
    </citation>
    <scope>NUCLEOTIDE SEQUENCE [LARGE SCALE GENOMIC DNA]</scope>
    <source>
        <strain evidence="2 3">JK626</strain>
    </source>
</reference>
<keyword evidence="1" id="KW-1133">Transmembrane helix</keyword>
<dbReference type="EMBL" id="PDYF01000010">
    <property type="protein sequence ID" value="PHU35405.1"/>
    <property type="molecule type" value="Genomic_DNA"/>
</dbReference>
<feature type="transmembrane region" description="Helical" evidence="1">
    <location>
        <begin position="158"/>
        <end position="179"/>
    </location>
</feature>
<feature type="transmembrane region" description="Helical" evidence="1">
    <location>
        <begin position="12"/>
        <end position="32"/>
    </location>
</feature>
<proteinExistence type="predicted"/>
<feature type="transmembrane region" description="Helical" evidence="1">
    <location>
        <begin position="200"/>
        <end position="227"/>
    </location>
</feature>
<feature type="transmembrane region" description="Helical" evidence="1">
    <location>
        <begin position="280"/>
        <end position="300"/>
    </location>
</feature>
<evidence type="ECO:0008006" key="4">
    <source>
        <dbReference type="Google" id="ProtNLM"/>
    </source>
</evidence>
<organism evidence="2 3">
    <name type="scientific">Pseudobutyrivibrio ruminis</name>
    <dbReference type="NCBI Taxonomy" id="46206"/>
    <lineage>
        <taxon>Bacteria</taxon>
        <taxon>Bacillati</taxon>
        <taxon>Bacillota</taxon>
        <taxon>Clostridia</taxon>
        <taxon>Lachnospirales</taxon>
        <taxon>Lachnospiraceae</taxon>
        <taxon>Pseudobutyrivibrio</taxon>
    </lineage>
</organism>
<dbReference type="AlphaFoldDB" id="A0A2G3DX09"/>
<feature type="transmembrane region" description="Helical" evidence="1">
    <location>
        <begin position="320"/>
        <end position="340"/>
    </location>
</feature>
<keyword evidence="1" id="KW-0472">Membrane</keyword>
<evidence type="ECO:0000256" key="1">
    <source>
        <dbReference type="SAM" id="Phobius"/>
    </source>
</evidence>
<reference evidence="2 3" key="2">
    <citation type="submission" date="2017-10" db="EMBL/GenBank/DDBJ databases">
        <authorList>
            <person name="Banno H."/>
            <person name="Chua N.-H."/>
        </authorList>
    </citation>
    <scope>NUCLEOTIDE SEQUENCE [LARGE SCALE GENOMIC DNA]</scope>
    <source>
        <strain evidence="2 3">JK626</strain>
    </source>
</reference>
<gene>
    <name evidence="2" type="ORF">CSX01_05415</name>
</gene>
<accession>A0A2G3DX09</accession>
<evidence type="ECO:0000313" key="2">
    <source>
        <dbReference type="EMBL" id="PHU35405.1"/>
    </source>
</evidence>
<comment type="caution">
    <text evidence="2">The sequence shown here is derived from an EMBL/GenBank/DDBJ whole genome shotgun (WGS) entry which is preliminary data.</text>
</comment>
<dbReference type="Proteomes" id="UP000225889">
    <property type="component" value="Unassembled WGS sequence"/>
</dbReference>
<protein>
    <recommendedName>
        <fullName evidence="4">ABC-2 family transporter protein</fullName>
    </recommendedName>
</protein>
<keyword evidence="1" id="KW-0812">Transmembrane</keyword>
<evidence type="ECO:0000313" key="3">
    <source>
        <dbReference type="Proteomes" id="UP000225889"/>
    </source>
</evidence>
<name>A0A2G3DX09_9FIRM</name>
<sequence>MEYIKNSIICRCKQPFIIAFFVLYTLFILSQLKEIKYYPFENESDMVSVGDLGDIEYIYKDLSSDDIKEIVLNDVEEKINNSATSPNTKKMLEDIKEQLEVKGIDEVKEYYEQTDYYLLIDSLISNAKYQYKTIEDANASVMNKNFNYGYQIDVQKKFITYSQAILAFILLPYVYFFVHDNHNPQIEEARRITNTRKIKFYIYDLLVIIIPCVLYTYFLGIALNVYSFMKYKNAGYDIHYCFTYPKYLTIFIPTLLMCIAILVFLYRLFGENFAATIPVYLAWVILNITPKAFSIPKIIYRLIVIQRLDDIQTSIYKYSFAQRIIVLFVAIIVFTVGYNCKRGRRKTL</sequence>
<dbReference type="RefSeq" id="WP_099391701.1">
    <property type="nucleotide sequence ID" value="NZ_PDYF01000010.1"/>
</dbReference>